<feature type="compositionally biased region" description="Polar residues" evidence="4">
    <location>
        <begin position="2095"/>
        <end position="2110"/>
    </location>
</feature>
<dbReference type="SMART" id="SM01349">
    <property type="entry name" value="TOG"/>
    <property type="match status" value="4"/>
</dbReference>
<feature type="compositionally biased region" description="Basic and acidic residues" evidence="4">
    <location>
        <begin position="132"/>
        <end position="148"/>
    </location>
</feature>
<feature type="region of interest" description="Disordered" evidence="4">
    <location>
        <begin position="259"/>
        <end position="531"/>
    </location>
</feature>
<dbReference type="InterPro" id="IPR011989">
    <property type="entry name" value="ARM-like"/>
</dbReference>
<keyword evidence="3" id="KW-0206">Cytoskeleton</keyword>
<evidence type="ECO:0000256" key="3">
    <source>
        <dbReference type="ARBA" id="ARBA00023212"/>
    </source>
</evidence>
<dbReference type="GO" id="GO:0030951">
    <property type="term" value="P:establishment or maintenance of microtubule cytoskeleton polarity"/>
    <property type="evidence" value="ECO:0007669"/>
    <property type="project" value="InterPro"/>
</dbReference>
<dbReference type="InterPro" id="IPR016024">
    <property type="entry name" value="ARM-type_fold"/>
</dbReference>
<feature type="compositionally biased region" description="Low complexity" evidence="4">
    <location>
        <begin position="390"/>
        <end position="400"/>
    </location>
</feature>
<dbReference type="SUPFAM" id="SSF48371">
    <property type="entry name" value="ARM repeat"/>
    <property type="match status" value="2"/>
</dbReference>
<feature type="compositionally biased region" description="Low complexity" evidence="4">
    <location>
        <begin position="2033"/>
        <end position="2061"/>
    </location>
</feature>
<dbReference type="Proteomes" id="UP000095751">
    <property type="component" value="Unassembled WGS sequence"/>
</dbReference>
<dbReference type="GO" id="GO:0051010">
    <property type="term" value="F:microtubule plus-end binding"/>
    <property type="evidence" value="ECO:0007669"/>
    <property type="project" value="InterPro"/>
</dbReference>
<gene>
    <name evidence="6" type="ORF">FRACYDRAFT_191631</name>
</gene>
<feature type="compositionally biased region" description="Acidic residues" evidence="4">
    <location>
        <begin position="103"/>
        <end position="112"/>
    </location>
</feature>
<feature type="compositionally biased region" description="Low complexity" evidence="4">
    <location>
        <begin position="487"/>
        <end position="522"/>
    </location>
</feature>
<dbReference type="GO" id="GO:0046785">
    <property type="term" value="P:microtubule polymerization"/>
    <property type="evidence" value="ECO:0007669"/>
    <property type="project" value="InterPro"/>
</dbReference>
<name>A0A1E7F252_9STRA</name>
<feature type="compositionally biased region" description="Polar residues" evidence="4">
    <location>
        <begin position="15"/>
        <end position="33"/>
    </location>
</feature>
<dbReference type="GO" id="GO:0061863">
    <property type="term" value="F:microtubule plus end polymerase"/>
    <property type="evidence" value="ECO:0007669"/>
    <property type="project" value="InterPro"/>
</dbReference>
<feature type="domain" description="TOG" evidence="5">
    <location>
        <begin position="523"/>
        <end position="771"/>
    </location>
</feature>
<feature type="region of interest" description="Disordered" evidence="4">
    <location>
        <begin position="2152"/>
        <end position="2172"/>
    </location>
</feature>
<dbReference type="InterPro" id="IPR034085">
    <property type="entry name" value="TOG"/>
</dbReference>
<feature type="region of interest" description="Disordered" evidence="4">
    <location>
        <begin position="2025"/>
        <end position="2066"/>
    </location>
</feature>
<feature type="compositionally biased region" description="Polar residues" evidence="4">
    <location>
        <begin position="170"/>
        <end position="181"/>
    </location>
</feature>
<comment type="subcellular location">
    <subcellularLocation>
        <location evidence="1">Cytoplasm</location>
        <location evidence="1">Cytoskeleton</location>
    </subcellularLocation>
</comment>
<protein>
    <submittedName>
        <fullName evidence="6">ARM repeat-containing protein</fullName>
    </submittedName>
</protein>
<dbReference type="GO" id="GO:0005856">
    <property type="term" value="C:cytoskeleton"/>
    <property type="evidence" value="ECO:0007669"/>
    <property type="project" value="UniProtKB-SubCell"/>
</dbReference>
<feature type="region of interest" description="Disordered" evidence="4">
    <location>
        <begin position="2589"/>
        <end position="2718"/>
    </location>
</feature>
<dbReference type="InterPro" id="IPR045110">
    <property type="entry name" value="XMAP215"/>
</dbReference>
<sequence length="2732" mass="293879">MEEDAAAITVESPPSKRTQSSPSREQQQQHTSLNNEVGDDDGGRGNDNSTIINSNKRIESSVSTESTFQGERGGDAHDEELLALLRGVSAKSGAVDRFSGGGNDDDDDDNGDENNNGVTTNNNTEQQPVDSVAKKEESINSKPRDHRSSNNNSENNEVPPWKRVAAAPKPTSSAQPIQDTLNKPLETKVATEQSINGSNNIRGKFADQNISNFKGDRGGDAHDEELLALLRGVSSNSGVSSPAAVSPELIVPVLKTAPSRRSVRDSDQLPPWKRGKAQKSTKAVDSDVIVAAKSAPPTPFEDDIPTNEPLDQEAVMGGGGRNFSNETSTFQGERGGDAHDEELLALLRGVSSKSASADRFAGADDDDQHNEMCVVDNTQKTPPSPPPPSSESSEQLSPSSSRKKKGWFSPPWKKNKKKQAKNNDGKENLGVESKQSNGGNFKQQESTFKGDRGGEAHDEELLALLRGVSSNAGGSDRFARGDQEEAQQPQVSKPPSQPLELSQQQPSPITASSSGPSPFPSSDGGGDEGGEIVVTLEDLPSAFSDKNWKVRKESYTVLEGAILEAAKGAPLGSIDGDDIVPGLDALIPKLFAEKNAAALEFAMNAGIEYVNVCKGGSSEAQAGAIVSALLKGNGFSSPRPTSVKAVTGLVLKIMEAGSGPSSLTSAVTLLVDTGLVSKKPKVVQLSASLILEATHSFGAAHLPLAAISTTLPKILTHSNKKIRDTGMEIVAEFCRAFESKDPLEQVISKMQKSQVKDLDLLLAKRADAVPVKIGLRCMSASGNNEVSAADALAALQAGSEELEKERFENRPAVNLIDEITKTEYASKLKLAKWSEKVGAMDIVLKCGGEKPYKLAQPSSSNNYVPLINDMKGLLTHTHFAVVSKAMAILAMLARGVGERLYSNLRPLLPKLLQLSKDKKLTKGVSSCLDACFGNVFGYDHLLDSDSSIPDAANESKEKNKLARTSALEFLDRCVVAGASAGPRAALTPSNAKACAKFASQKLGDSDANVRKAALQILLSLQKVDDEGIQSTLSYVIEELQQSHPRAYKSLSKNENKKPASSASTSSSIVPKKANVPTPQSSYSQDNKKAPSTRAVPSTQKRAPPAAKIVKVTKPTVTEKVTRGNYAPSTESSDREIPSLEEALDHCGTLDISFWDEPGEDEGGILVGIKATKWQSRLKAIQALTEFVNSRPELIDCNEVENDSNCLLVVVKEHTKMFKESNFNVARGIMELFSALCDYHERSQCRFSNWAITDGTALAVEKIADKKLSALSKSLLLTFCTVYPPHDVLTSACTCAEKLRAPLAHEEFLIWMKAFCNEFGAASIGSSIQEVVPFLKSECGAKNVKVKRAAFATIGLMHAQLGPSLRAVTLSSISDSSFREEFDKIFKEHPYDSSLACADWPMRYLFSNSSDDNTDSNSTSGMKIELPKTDLIAELPPDCLSRMGSKDGKTAWKARKVALEDVEKALKNTSGLLDTSKMRPLVELLRAMRDRLTDTQINLKPIAARLIGLVLSSVEGEAQGKLGKVVYAPVMNAAMNDKRKVMNDAAMEALQKSISIPEIEGEGFNEHSLEPFVVALIGELDESEFKSAGIAGILTLTRQLVQHLPDLEKVSLQRGDSVGGRFSRVLVNALSSSKVEIRSAAESLLSECLANGVFSMQTAKKSMGRLVPAKQRSVGMILAKMSSASTSTSDSRAKNEPPSTKPPSGIRSAINRSAPVERMPSKSIQKVATYAKPRVQSDEVEETASSSHPLIYDISSTGAQKSQAAMRSLTWPEFPEEPSGSALYSGLKKAWAPIIPPNSLKILFPDKGIRKLDDVMGGFDLLRQAIALDKENEGLVVLEQLHFILRYSVFALGCKETTVGLGGLLDMIADLLSYLHGLKYEFSDSEITIFVPFLFEKASVAKGRFKDMYMDLIRSIKSDPLLPAKRLGPFVCVALMESSSQAKARLLACQTCYNCVEKNGLSGIGKKGVLVAAKALSSEKLPENRTAFLDLMVLLVSRMHNDTQRLSKICGSSFSNKARILIEEHMHKAPPTPSKASPAKMMSPSRPSRIQRPSQPSPLSIPTRNNIEDDYKNLDRTAPSIFQDELPALDLRRSNHGTPTRPSFSSSNPGHNRSENLSSSSLTSTISSSFRETSVIGTSVALSRSEQQINSNLASVSSESDQSGLLSSSGSSPIGAAASLRARLLKIRESNRLGTGAIEPTKNPISDTEDNELVLENSIEIIRKLLEKSNPILETDDDLISCTDVLKNIHAAVSKQANLAVMIDASSVTNLREEIKGRISEIVGIMTRLIDFGFNCHPNDISAGMSVPLLSVNLAGLMAIFRSSDLATLVNVDDLTILIKEAGTALLDPRLAQKSVDETQIDEVTSTQMVRAINKLAVQAATGAARENALQALIRLQYQLSTNTDAHDNPLFNSRLSRVVTKLSTRVIKAEEGTSNPFSPTNMDMETVLCCLEDTMDNCNKLEQLEGAVATKNIVKLIVIAILKARGESATMRKEMLDLEIDPNLSALGVLAESCATELGIVASGPPRKSSQNNDVASLVSAVVTATHGPNRNAAIDALKSYKETYGDEELKNHLEDVSPAFRSYLLKELSESPRPPSPQTSSTAMSERIKSLRSKLTATEAAVAHAAPTYPHSSAHSEKQDPVDDEDEKVMSSNTITTTTTTTTNGSKSPPSKPTGMNAFRERLAAVQRGATVSTSSTEILSPTPKAKAPTAGSRAAALRARLEAVKKQTNK</sequence>
<feature type="compositionally biased region" description="Basic and acidic residues" evidence="4">
    <location>
        <begin position="448"/>
        <end position="460"/>
    </location>
</feature>
<feature type="region of interest" description="Disordered" evidence="4">
    <location>
        <begin position="2091"/>
        <end position="2123"/>
    </location>
</feature>
<feature type="domain" description="TOG" evidence="5">
    <location>
        <begin position="1421"/>
        <end position="1686"/>
    </location>
</feature>
<proteinExistence type="predicted"/>
<feature type="compositionally biased region" description="Low complexity" evidence="4">
    <location>
        <begin position="2154"/>
        <end position="2172"/>
    </location>
</feature>
<feature type="region of interest" description="Disordered" evidence="4">
    <location>
        <begin position="1049"/>
        <end position="1113"/>
    </location>
</feature>
<evidence type="ECO:0000256" key="4">
    <source>
        <dbReference type="SAM" id="MobiDB-lite"/>
    </source>
</evidence>
<dbReference type="InterPro" id="IPR048491">
    <property type="entry name" value="XMAP215_CLASP_TOG"/>
</dbReference>
<dbReference type="EMBL" id="KV784365">
    <property type="protein sequence ID" value="OEU12196.1"/>
    <property type="molecule type" value="Genomic_DNA"/>
</dbReference>
<evidence type="ECO:0000256" key="1">
    <source>
        <dbReference type="ARBA" id="ARBA00004245"/>
    </source>
</evidence>
<feature type="compositionally biased region" description="Polar residues" evidence="4">
    <location>
        <begin position="322"/>
        <end position="331"/>
    </location>
</feature>
<feature type="compositionally biased region" description="Low complexity" evidence="4">
    <location>
        <begin position="113"/>
        <end position="124"/>
    </location>
</feature>
<feature type="compositionally biased region" description="Low complexity" evidence="4">
    <location>
        <begin position="2617"/>
        <end position="2629"/>
    </location>
</feature>
<dbReference type="Pfam" id="PF21041">
    <property type="entry name" value="XMAP215_CLASP_TOG"/>
    <property type="match status" value="1"/>
</dbReference>
<feature type="domain" description="TOG" evidence="5">
    <location>
        <begin position="808"/>
        <end position="1045"/>
    </location>
</feature>
<feature type="domain" description="TOG" evidence="5">
    <location>
        <begin position="1144"/>
        <end position="1390"/>
    </location>
</feature>
<evidence type="ECO:0000313" key="6">
    <source>
        <dbReference type="EMBL" id="OEU12196.1"/>
    </source>
</evidence>
<feature type="compositionally biased region" description="Polar residues" evidence="4">
    <location>
        <begin position="190"/>
        <end position="201"/>
    </location>
</feature>
<dbReference type="KEGG" id="fcy:FRACYDRAFT_191631"/>
<feature type="compositionally biased region" description="Polar residues" evidence="4">
    <location>
        <begin position="433"/>
        <end position="447"/>
    </location>
</feature>
<evidence type="ECO:0000313" key="7">
    <source>
        <dbReference type="Proteomes" id="UP000095751"/>
    </source>
</evidence>
<organism evidence="6 7">
    <name type="scientific">Fragilariopsis cylindrus CCMP1102</name>
    <dbReference type="NCBI Taxonomy" id="635003"/>
    <lineage>
        <taxon>Eukaryota</taxon>
        <taxon>Sar</taxon>
        <taxon>Stramenopiles</taxon>
        <taxon>Ochrophyta</taxon>
        <taxon>Bacillariophyta</taxon>
        <taxon>Bacillariophyceae</taxon>
        <taxon>Bacillariophycidae</taxon>
        <taxon>Bacillariales</taxon>
        <taxon>Bacillariaceae</taxon>
        <taxon>Fragilariopsis</taxon>
    </lineage>
</organism>
<evidence type="ECO:0000259" key="5">
    <source>
        <dbReference type="SMART" id="SM01349"/>
    </source>
</evidence>
<reference evidence="6 7" key="1">
    <citation type="submission" date="2016-09" db="EMBL/GenBank/DDBJ databases">
        <title>Extensive genetic diversity and differential bi-allelic expression allows diatom success in the polar Southern Ocean.</title>
        <authorList>
            <consortium name="DOE Joint Genome Institute"/>
            <person name="Mock T."/>
            <person name="Otillar R.P."/>
            <person name="Strauss J."/>
            <person name="Dupont C."/>
            <person name="Frickenhaus S."/>
            <person name="Maumus F."/>
            <person name="Mcmullan M."/>
            <person name="Sanges R."/>
            <person name="Schmutz J."/>
            <person name="Toseland A."/>
            <person name="Valas R."/>
            <person name="Veluchamy A."/>
            <person name="Ward B.J."/>
            <person name="Allen A."/>
            <person name="Barry K."/>
            <person name="Falciatore A."/>
            <person name="Ferrante M."/>
            <person name="Fortunato A.E."/>
            <person name="Gloeckner G."/>
            <person name="Gruber A."/>
            <person name="Hipkin R."/>
            <person name="Janech M."/>
            <person name="Kroth P."/>
            <person name="Leese F."/>
            <person name="Lindquist E."/>
            <person name="Lyon B.R."/>
            <person name="Martin J."/>
            <person name="Mayer C."/>
            <person name="Parker M."/>
            <person name="Quesneville H."/>
            <person name="Raymond J."/>
            <person name="Uhlig C."/>
            <person name="Valentin K.U."/>
            <person name="Worden A.Z."/>
            <person name="Armbrust E.V."/>
            <person name="Bowler C."/>
            <person name="Green B."/>
            <person name="Moulton V."/>
            <person name="Van Oosterhout C."/>
            <person name="Grigoriev I."/>
        </authorList>
    </citation>
    <scope>NUCLEOTIDE SEQUENCE [LARGE SCALE GENOMIC DNA]</scope>
    <source>
        <strain evidence="6 7">CCMP1102</strain>
    </source>
</reference>
<dbReference type="Gene3D" id="1.25.10.10">
    <property type="entry name" value="Leucine-rich Repeat Variant"/>
    <property type="match status" value="5"/>
</dbReference>
<dbReference type="PANTHER" id="PTHR12609">
    <property type="entry name" value="MICROTUBULE ASSOCIATED PROTEIN XMAP215"/>
    <property type="match status" value="1"/>
</dbReference>
<feature type="region of interest" description="Disordered" evidence="4">
    <location>
        <begin position="1"/>
        <end position="220"/>
    </location>
</feature>
<feature type="compositionally biased region" description="Polar residues" evidence="4">
    <location>
        <begin position="2691"/>
        <end position="2701"/>
    </location>
</feature>
<dbReference type="OrthoDB" id="205662at2759"/>
<dbReference type="GO" id="GO:0007051">
    <property type="term" value="P:spindle organization"/>
    <property type="evidence" value="ECO:0007669"/>
    <property type="project" value="InterPro"/>
</dbReference>
<feature type="region of interest" description="Disordered" evidence="4">
    <location>
        <begin position="1680"/>
        <end position="1746"/>
    </location>
</feature>
<keyword evidence="2" id="KW-0963">Cytoplasm</keyword>
<evidence type="ECO:0000256" key="2">
    <source>
        <dbReference type="ARBA" id="ARBA00022490"/>
    </source>
</evidence>
<feature type="compositionally biased region" description="Low complexity" evidence="4">
    <location>
        <begin position="2652"/>
        <end position="2676"/>
    </location>
</feature>
<accession>A0A1E7F252</accession>
<feature type="compositionally biased region" description="Polar residues" evidence="4">
    <location>
        <begin position="49"/>
        <end position="69"/>
    </location>
</feature>
<keyword evidence="7" id="KW-1185">Reference proteome</keyword>
<dbReference type="InParanoid" id="A0A1E7F252"/>